<dbReference type="Proteomes" id="UP000727993">
    <property type="component" value="Unassembled WGS sequence"/>
</dbReference>
<evidence type="ECO:0000256" key="7">
    <source>
        <dbReference type="ARBA" id="ARBA00019046"/>
    </source>
</evidence>
<comment type="pathway">
    <text evidence="4 12">Porphyrin-containing compound metabolism; protoheme biosynthesis.</text>
</comment>
<evidence type="ECO:0000256" key="5">
    <source>
        <dbReference type="ARBA" id="ARBA00008310"/>
    </source>
</evidence>
<dbReference type="SUPFAM" id="SSF51905">
    <property type="entry name" value="FAD/NAD(P)-binding domain"/>
    <property type="match status" value="1"/>
</dbReference>
<dbReference type="Pfam" id="PF01593">
    <property type="entry name" value="Amino_oxidase"/>
    <property type="match status" value="1"/>
</dbReference>
<dbReference type="Gene3D" id="3.50.50.60">
    <property type="entry name" value="FAD/NAD(P)-binding domain"/>
    <property type="match status" value="1"/>
</dbReference>
<evidence type="ECO:0000256" key="6">
    <source>
        <dbReference type="ARBA" id="ARBA00012402"/>
    </source>
</evidence>
<dbReference type="NCBIfam" id="TIGR00562">
    <property type="entry name" value="proto_IX_ox"/>
    <property type="match status" value="1"/>
</dbReference>
<evidence type="ECO:0000256" key="2">
    <source>
        <dbReference type="ARBA" id="ARBA00001974"/>
    </source>
</evidence>
<dbReference type="GO" id="GO:0005737">
    <property type="term" value="C:cytoplasm"/>
    <property type="evidence" value="ECO:0007669"/>
    <property type="project" value="UniProtKB-SubCell"/>
</dbReference>
<dbReference type="InterPro" id="IPR036188">
    <property type="entry name" value="FAD/NAD-bd_sf"/>
</dbReference>
<dbReference type="EC" id="1.3.3.15" evidence="6 12"/>
<proteinExistence type="inferred from homology"/>
<dbReference type="InterPro" id="IPR004572">
    <property type="entry name" value="Protoporphyrinogen_oxidase"/>
</dbReference>
<dbReference type="PANTHER" id="PTHR42923">
    <property type="entry name" value="PROTOPORPHYRINOGEN OXIDASE"/>
    <property type="match status" value="1"/>
</dbReference>
<evidence type="ECO:0000313" key="15">
    <source>
        <dbReference type="Proteomes" id="UP000727993"/>
    </source>
</evidence>
<comment type="similarity">
    <text evidence="5 12">Belongs to the protoporphyrinogen/coproporphyrinogen oxidase family. Coproporphyrinogen III oxidase subfamily.</text>
</comment>
<dbReference type="SUPFAM" id="SSF54373">
    <property type="entry name" value="FAD-linked reductases, C-terminal domain"/>
    <property type="match status" value="1"/>
</dbReference>
<evidence type="ECO:0000313" key="14">
    <source>
        <dbReference type="EMBL" id="MBK9297135.1"/>
    </source>
</evidence>
<keyword evidence="9 12" id="KW-0274">FAD</keyword>
<comment type="function">
    <text evidence="3 12">Involved in coproporphyrin-dependent heme b biosynthesis. Catalyzes the oxidation of coproporphyrinogen III to coproporphyrin III.</text>
</comment>
<gene>
    <name evidence="14" type="primary">hemG</name>
    <name evidence="14" type="ORF">IPN02_09930</name>
</gene>
<dbReference type="InterPro" id="IPR002937">
    <property type="entry name" value="Amino_oxidase"/>
</dbReference>
<comment type="catalytic activity">
    <reaction evidence="1">
        <text>coproporphyrinogen III + 3 O2 = coproporphyrin III + 3 H2O2</text>
        <dbReference type="Rhea" id="RHEA:43436"/>
        <dbReference type="ChEBI" id="CHEBI:15379"/>
        <dbReference type="ChEBI" id="CHEBI:16240"/>
        <dbReference type="ChEBI" id="CHEBI:57309"/>
        <dbReference type="ChEBI" id="CHEBI:131725"/>
        <dbReference type="EC" id="1.3.3.15"/>
    </reaction>
    <physiologicalReaction direction="left-to-right" evidence="1">
        <dbReference type="Rhea" id="RHEA:43437"/>
    </physiologicalReaction>
</comment>
<keyword evidence="8 12" id="KW-0285">Flavoprotein</keyword>
<dbReference type="GO" id="GO:0004729">
    <property type="term" value="F:oxygen-dependent protoporphyrinogen oxidase activity"/>
    <property type="evidence" value="ECO:0007669"/>
    <property type="project" value="UniProtKB-UniRule"/>
</dbReference>
<evidence type="ECO:0000256" key="4">
    <source>
        <dbReference type="ARBA" id="ARBA00004744"/>
    </source>
</evidence>
<keyword evidence="10 12" id="KW-0560">Oxidoreductase</keyword>
<comment type="subcellular location">
    <subcellularLocation>
        <location evidence="12">Cytoplasm</location>
    </subcellularLocation>
</comment>
<accession>A0A936TFY9</accession>
<dbReference type="PANTHER" id="PTHR42923:SF3">
    <property type="entry name" value="PROTOPORPHYRINOGEN OXIDASE"/>
    <property type="match status" value="1"/>
</dbReference>
<evidence type="ECO:0000256" key="1">
    <source>
        <dbReference type="ARBA" id="ARBA00001755"/>
    </source>
</evidence>
<evidence type="ECO:0000256" key="9">
    <source>
        <dbReference type="ARBA" id="ARBA00022827"/>
    </source>
</evidence>
<dbReference type="Gene3D" id="3.90.660.20">
    <property type="entry name" value="Protoporphyrinogen oxidase, mitochondrial, domain 2"/>
    <property type="match status" value="1"/>
</dbReference>
<dbReference type="Gene3D" id="1.10.3110.10">
    <property type="entry name" value="protoporphyrinogen ix oxidase, domain 3"/>
    <property type="match status" value="1"/>
</dbReference>
<keyword evidence="11 12" id="KW-0350">Heme biosynthesis</keyword>
<protein>
    <recommendedName>
        <fullName evidence="7 12">Coproporphyrinogen III oxidase</fullName>
        <ecNumber evidence="6 12">1.3.3.15</ecNumber>
    </recommendedName>
</protein>
<dbReference type="AlphaFoldDB" id="A0A936TFY9"/>
<dbReference type="GO" id="GO:0006783">
    <property type="term" value="P:heme biosynthetic process"/>
    <property type="evidence" value="ECO:0007669"/>
    <property type="project" value="UniProtKB-UniRule"/>
</dbReference>
<name>A0A936TFY9_9ACTN</name>
<organism evidence="14 15">
    <name type="scientific">Candidatus Neomicrothrix subdominans</name>
    <dbReference type="NCBI Taxonomy" id="2954438"/>
    <lineage>
        <taxon>Bacteria</taxon>
        <taxon>Bacillati</taxon>
        <taxon>Actinomycetota</taxon>
        <taxon>Acidimicrobiia</taxon>
        <taxon>Acidimicrobiales</taxon>
        <taxon>Microthrixaceae</taxon>
        <taxon>Candidatus Neomicrothrix</taxon>
    </lineage>
</organism>
<keyword evidence="12" id="KW-0963">Cytoplasm</keyword>
<evidence type="ECO:0000256" key="11">
    <source>
        <dbReference type="ARBA" id="ARBA00023133"/>
    </source>
</evidence>
<reference evidence="14 15" key="1">
    <citation type="submission" date="2020-10" db="EMBL/GenBank/DDBJ databases">
        <title>Connecting structure to function with the recovery of over 1000 high-quality activated sludge metagenome-assembled genomes encoding full-length rRNA genes using long-read sequencing.</title>
        <authorList>
            <person name="Singleton C.M."/>
            <person name="Petriglieri F."/>
            <person name="Kristensen J.M."/>
            <person name="Kirkegaard R.H."/>
            <person name="Michaelsen T.Y."/>
            <person name="Andersen M.H."/>
            <person name="Karst S.M."/>
            <person name="Dueholm M.S."/>
            <person name="Nielsen P.H."/>
            <person name="Albertsen M."/>
        </authorList>
    </citation>
    <scope>NUCLEOTIDE SEQUENCE [LARGE SCALE GENOMIC DNA]</scope>
    <source>
        <strain evidence="14">Lyne_18-Q3-R50-59_MAXAC.006</strain>
    </source>
</reference>
<feature type="domain" description="Amine oxidase" evidence="13">
    <location>
        <begin position="22"/>
        <end position="492"/>
    </location>
</feature>
<evidence type="ECO:0000256" key="8">
    <source>
        <dbReference type="ARBA" id="ARBA00022630"/>
    </source>
</evidence>
<evidence type="ECO:0000256" key="10">
    <source>
        <dbReference type="ARBA" id="ARBA00023002"/>
    </source>
</evidence>
<dbReference type="InterPro" id="IPR050464">
    <property type="entry name" value="Zeta_carotene_desat/Oxidored"/>
</dbReference>
<comment type="cofactor">
    <cofactor evidence="2 12">
        <name>FAD</name>
        <dbReference type="ChEBI" id="CHEBI:57692"/>
    </cofactor>
</comment>
<comment type="caution">
    <text evidence="14">The sequence shown here is derived from an EMBL/GenBank/DDBJ whole genome shotgun (WGS) entry which is preliminary data.</text>
</comment>
<sequence length="494" mass="50754">MADRPTSMTGARRRLVIVGGGISGLAAAWEASIGGTLDVTVLDDGGAAVVPPSSRPDIGGKLRTSPVGGVATDEAADMFLARVPEGLALADELGLSDRLTAPVAGGAAIWMDGAAHPMPTGLVLGVPTDPHALGGSGLLEADDIQAVRSELVRTGRPVVEDRSIGSLIRERLGDRIADRLVQPLLGGINAGVIDRLSLAAAAPQLDVAARSGPSLTGALAATRRAAGPPSTTPAFYGLPGGMTELVTTLRTALSTRGVRLRDAVRVESVERAGGELRMVVASTRTGARAAIAADAVILAVPAAAAAALLARTEPTEPSHWAGAPETAAVLGGFRSASVAMVRLAVRPDRVRAPAGRAGLLVPHRSGFATVAVSYASTKWAHLAEDGLVRLRISVGHDDDPDSPRLPEDELVTRVLDEARTLTGLDGPVEHHSLVRWHDAFPQYDVGHLDRCATVDAALAEELPNVLVTGASYRGIGIPGCIRQGRRAAAAVMSG</sequence>
<evidence type="ECO:0000259" key="13">
    <source>
        <dbReference type="Pfam" id="PF01593"/>
    </source>
</evidence>
<evidence type="ECO:0000256" key="12">
    <source>
        <dbReference type="RuleBase" id="RU364052"/>
    </source>
</evidence>
<evidence type="ECO:0000256" key="3">
    <source>
        <dbReference type="ARBA" id="ARBA00002185"/>
    </source>
</evidence>
<dbReference type="EMBL" id="JADJZA010000006">
    <property type="protein sequence ID" value="MBK9297135.1"/>
    <property type="molecule type" value="Genomic_DNA"/>
</dbReference>